<proteinExistence type="predicted"/>
<keyword evidence="4" id="KW-0186">Copper</keyword>
<dbReference type="InterPro" id="IPR051763">
    <property type="entry name" value="Copper_Homeo_Regul"/>
</dbReference>
<dbReference type="GO" id="GO:0006878">
    <property type="term" value="P:intracellular copper ion homeostasis"/>
    <property type="evidence" value="ECO:0007669"/>
    <property type="project" value="TreeGrafter"/>
</dbReference>
<dbReference type="PRINTS" id="PR00617">
    <property type="entry name" value="COPPERFIST"/>
</dbReference>
<dbReference type="GO" id="GO:0000981">
    <property type="term" value="F:DNA-binding transcription factor activity, RNA polymerase II-specific"/>
    <property type="evidence" value="ECO:0007669"/>
    <property type="project" value="TreeGrafter"/>
</dbReference>
<accession>A0A1E3PM57</accession>
<feature type="region of interest" description="Disordered" evidence="8">
    <location>
        <begin position="161"/>
        <end position="228"/>
    </location>
</feature>
<evidence type="ECO:0000259" key="9">
    <source>
        <dbReference type="PROSITE" id="PS50073"/>
    </source>
</evidence>
<dbReference type="OrthoDB" id="5600085at2759"/>
<keyword evidence="5" id="KW-0805">Transcription regulation</keyword>
<organism evidence="10 11">
    <name type="scientific">Nadsonia fulvescens var. elongata DSM 6958</name>
    <dbReference type="NCBI Taxonomy" id="857566"/>
    <lineage>
        <taxon>Eukaryota</taxon>
        <taxon>Fungi</taxon>
        <taxon>Dikarya</taxon>
        <taxon>Ascomycota</taxon>
        <taxon>Saccharomycotina</taxon>
        <taxon>Dipodascomycetes</taxon>
        <taxon>Dipodascales</taxon>
        <taxon>Dipodascales incertae sedis</taxon>
        <taxon>Nadsonia</taxon>
    </lineage>
</organism>
<evidence type="ECO:0000313" key="11">
    <source>
        <dbReference type="Proteomes" id="UP000095009"/>
    </source>
</evidence>
<dbReference type="GO" id="GO:0000978">
    <property type="term" value="F:RNA polymerase II cis-regulatory region sequence-specific DNA binding"/>
    <property type="evidence" value="ECO:0007669"/>
    <property type="project" value="TreeGrafter"/>
</dbReference>
<dbReference type="SMART" id="SM01090">
    <property type="entry name" value="Copper-fist"/>
    <property type="match status" value="1"/>
</dbReference>
<feature type="compositionally biased region" description="Polar residues" evidence="8">
    <location>
        <begin position="201"/>
        <end position="214"/>
    </location>
</feature>
<evidence type="ECO:0000256" key="6">
    <source>
        <dbReference type="ARBA" id="ARBA00023163"/>
    </source>
</evidence>
<dbReference type="Pfam" id="PF00649">
    <property type="entry name" value="Copper-fist"/>
    <property type="match status" value="1"/>
</dbReference>
<dbReference type="AlphaFoldDB" id="A0A1E3PM57"/>
<dbReference type="GO" id="GO:0005507">
    <property type="term" value="F:copper ion binding"/>
    <property type="evidence" value="ECO:0007669"/>
    <property type="project" value="InterPro"/>
</dbReference>
<feature type="domain" description="Copper-fist" evidence="9">
    <location>
        <begin position="30"/>
        <end position="56"/>
    </location>
</feature>
<dbReference type="Gene3D" id="3.90.430.10">
    <property type="entry name" value="Copper fist DNA-binding domain"/>
    <property type="match status" value="1"/>
</dbReference>
<evidence type="ECO:0000256" key="3">
    <source>
        <dbReference type="ARBA" id="ARBA00022833"/>
    </source>
</evidence>
<keyword evidence="7" id="KW-0539">Nucleus</keyword>
<keyword evidence="6" id="KW-0804">Transcription</keyword>
<sequence length="606" mass="64514">MVCTKTSVIPGRSPIKTVWLTAFVPSSLNCIKGHRSSTCSHTDRPLLQVRRRGRPVVGCNHRLAVLPNLNCGCGVTPVLLPHGQRVAGSARRARSLIKDEHGNDVIEIGAHVKQIVDTTNGRVTVLESYQPKSHISYNPLNPSIVPMCSCGHVHSPDGTVVVKPDPDSLNGAIHQSAQRKKSKYDKLKKLRGLKLRGESPNDLSRSSSVSLATKPSSVINSSSPSPSLSPVSVNEGCCSSRPPTPSAGGCCSKKPSTPSIGCCSSRAQPPARECCGSKAVSSGCHNSSKRAVSSGCCNTKPAAPASNCCKTKPKPPADKGCCANSDPEPIPTLPPALYNNPTTYTTTDQTASMPGYGYYYNPIPTYNEPVFYIPPTMSAALNSTTPEIYQAPVNASPQEYLNQIIPVTPTPNTTPTGNSAANPRPSELEFDFDLNLSLDEAMHPTRSYQQIVSGYAADPSLSPHNLGIVRGSDGSGSLHQPPSARTLTPEEFFQVYFAPTCTIPGNCHCDESCTCPGCPTHDTEGNNSYLRQYVDSVPIDVGPAAGPSIVNSSPVVMRDLPAVEIKLEPSVTPDYTVTTGSNLHLEKTQLRQVNVQGSYMTWNGQG</sequence>
<dbReference type="PANTHER" id="PTHR28088">
    <property type="entry name" value="TRANSCRIPTIONAL ACTIVATOR HAA1-RELATED"/>
    <property type="match status" value="1"/>
</dbReference>
<dbReference type="EMBL" id="KV454408">
    <property type="protein sequence ID" value="ODQ66274.1"/>
    <property type="molecule type" value="Genomic_DNA"/>
</dbReference>
<dbReference type="GO" id="GO:0045944">
    <property type="term" value="P:positive regulation of transcription by RNA polymerase II"/>
    <property type="evidence" value="ECO:0007669"/>
    <property type="project" value="TreeGrafter"/>
</dbReference>
<evidence type="ECO:0000256" key="8">
    <source>
        <dbReference type="SAM" id="MobiDB-lite"/>
    </source>
</evidence>
<dbReference type="GO" id="GO:0005634">
    <property type="term" value="C:nucleus"/>
    <property type="evidence" value="ECO:0007669"/>
    <property type="project" value="UniProtKB-SubCell"/>
</dbReference>
<dbReference type="PANTHER" id="PTHR28088:SF5">
    <property type="entry name" value="TRANSCRIPTIONAL ACTIVATOR HAA1-RELATED"/>
    <property type="match status" value="1"/>
</dbReference>
<feature type="compositionally biased region" description="Low complexity" evidence="8">
    <location>
        <begin position="215"/>
        <end position="228"/>
    </location>
</feature>
<dbReference type="PROSITE" id="PS50073">
    <property type="entry name" value="COPPER_FIST_2"/>
    <property type="match status" value="1"/>
</dbReference>
<evidence type="ECO:0000256" key="7">
    <source>
        <dbReference type="ARBA" id="ARBA00023242"/>
    </source>
</evidence>
<dbReference type="GO" id="GO:0006879">
    <property type="term" value="P:intracellular iron ion homeostasis"/>
    <property type="evidence" value="ECO:0007669"/>
    <property type="project" value="TreeGrafter"/>
</dbReference>
<evidence type="ECO:0000256" key="2">
    <source>
        <dbReference type="ARBA" id="ARBA00022723"/>
    </source>
</evidence>
<dbReference type="InterPro" id="IPR036395">
    <property type="entry name" value="Cu_fist_DNA-bd_dom_sf"/>
</dbReference>
<evidence type="ECO:0000256" key="5">
    <source>
        <dbReference type="ARBA" id="ARBA00023015"/>
    </source>
</evidence>
<reference evidence="10 11" key="1">
    <citation type="journal article" date="2016" name="Proc. Natl. Acad. Sci. U.S.A.">
        <title>Comparative genomics of biotechnologically important yeasts.</title>
        <authorList>
            <person name="Riley R."/>
            <person name="Haridas S."/>
            <person name="Wolfe K.H."/>
            <person name="Lopes M.R."/>
            <person name="Hittinger C.T."/>
            <person name="Goeker M."/>
            <person name="Salamov A.A."/>
            <person name="Wisecaver J.H."/>
            <person name="Long T.M."/>
            <person name="Calvey C.H."/>
            <person name="Aerts A.L."/>
            <person name="Barry K.W."/>
            <person name="Choi C."/>
            <person name="Clum A."/>
            <person name="Coughlan A.Y."/>
            <person name="Deshpande S."/>
            <person name="Douglass A.P."/>
            <person name="Hanson S.J."/>
            <person name="Klenk H.-P."/>
            <person name="LaButti K.M."/>
            <person name="Lapidus A."/>
            <person name="Lindquist E.A."/>
            <person name="Lipzen A.M."/>
            <person name="Meier-Kolthoff J.P."/>
            <person name="Ohm R.A."/>
            <person name="Otillar R.P."/>
            <person name="Pangilinan J.L."/>
            <person name="Peng Y."/>
            <person name="Rokas A."/>
            <person name="Rosa C.A."/>
            <person name="Scheuner C."/>
            <person name="Sibirny A.A."/>
            <person name="Slot J.C."/>
            <person name="Stielow J.B."/>
            <person name="Sun H."/>
            <person name="Kurtzman C.P."/>
            <person name="Blackwell M."/>
            <person name="Grigoriev I.V."/>
            <person name="Jeffries T.W."/>
        </authorList>
    </citation>
    <scope>NUCLEOTIDE SEQUENCE [LARGE SCALE GENOMIC DNA]</scope>
    <source>
        <strain evidence="10 11">DSM 6958</strain>
    </source>
</reference>
<keyword evidence="3" id="KW-0862">Zinc</keyword>
<keyword evidence="2" id="KW-0479">Metal-binding</keyword>
<feature type="compositionally biased region" description="Basic residues" evidence="8">
    <location>
        <begin position="177"/>
        <end position="194"/>
    </location>
</feature>
<gene>
    <name evidence="10" type="ORF">NADFUDRAFT_77704</name>
</gene>
<evidence type="ECO:0000313" key="10">
    <source>
        <dbReference type="EMBL" id="ODQ66274.1"/>
    </source>
</evidence>
<dbReference type="Proteomes" id="UP000095009">
    <property type="component" value="Unassembled WGS sequence"/>
</dbReference>
<protein>
    <recommendedName>
        <fullName evidence="9">Copper-fist domain-containing protein</fullName>
    </recommendedName>
</protein>
<dbReference type="SMART" id="SM00412">
    <property type="entry name" value="Cu_FIST"/>
    <property type="match status" value="1"/>
</dbReference>
<dbReference type="InterPro" id="IPR001083">
    <property type="entry name" value="Cu_fist_DNA-bd_dom"/>
</dbReference>
<evidence type="ECO:0000256" key="4">
    <source>
        <dbReference type="ARBA" id="ARBA00023008"/>
    </source>
</evidence>
<dbReference type="SUPFAM" id="SSF57879">
    <property type="entry name" value="Zinc domain conserved in yeast copper-regulated transcription factors"/>
    <property type="match status" value="1"/>
</dbReference>
<comment type="subcellular location">
    <subcellularLocation>
        <location evidence="1">Nucleus</location>
    </subcellularLocation>
</comment>
<keyword evidence="11" id="KW-1185">Reference proteome</keyword>
<name>A0A1E3PM57_9ASCO</name>
<evidence type="ECO:0000256" key="1">
    <source>
        <dbReference type="ARBA" id="ARBA00004123"/>
    </source>
</evidence>